<dbReference type="EMBL" id="BAAATK010000027">
    <property type="protein sequence ID" value="GAA2445598.1"/>
    <property type="molecule type" value="Genomic_DNA"/>
</dbReference>
<reference evidence="2 3" key="1">
    <citation type="journal article" date="2019" name="Int. J. Syst. Evol. Microbiol.">
        <title>The Global Catalogue of Microorganisms (GCM) 10K type strain sequencing project: providing services to taxonomists for standard genome sequencing and annotation.</title>
        <authorList>
            <consortium name="The Broad Institute Genomics Platform"/>
            <consortium name="The Broad Institute Genome Sequencing Center for Infectious Disease"/>
            <person name="Wu L."/>
            <person name="Ma J."/>
        </authorList>
    </citation>
    <scope>NUCLEOTIDE SEQUENCE [LARGE SCALE GENOMIC DNA]</scope>
    <source>
        <strain evidence="2 3">JCM 6922</strain>
    </source>
</reference>
<gene>
    <name evidence="2" type="ORF">GCM10010421_41260</name>
</gene>
<evidence type="ECO:0000313" key="3">
    <source>
        <dbReference type="Proteomes" id="UP001500460"/>
    </source>
</evidence>
<proteinExistence type="predicted"/>
<name>A0ABN3K1H3_9ACTN</name>
<comment type="caution">
    <text evidence="2">The sequence shown here is derived from an EMBL/GenBank/DDBJ whole genome shotgun (WGS) entry which is preliminary data.</text>
</comment>
<feature type="region of interest" description="Disordered" evidence="1">
    <location>
        <begin position="43"/>
        <end position="117"/>
    </location>
</feature>
<protein>
    <recommendedName>
        <fullName evidence="4">Secreted protein</fullName>
    </recommendedName>
</protein>
<sequence>MNTVLLAGREADVIPTGPAWSRAAGESRFAPPFPCAERRPSWAGEAVAGARPARPHRRVRGAHTTRDPDGTLFVRAAEARSSPQRVLDLPARRTPTGPADGPDHRYRGGRTGLRAGERIGQRKASLDAVNVSGLLLTSG</sequence>
<feature type="compositionally biased region" description="Basic residues" evidence="1">
    <location>
        <begin position="53"/>
        <end position="63"/>
    </location>
</feature>
<keyword evidence="3" id="KW-1185">Reference proteome</keyword>
<accession>A0ABN3K1H3</accession>
<evidence type="ECO:0000313" key="2">
    <source>
        <dbReference type="EMBL" id="GAA2445598.1"/>
    </source>
</evidence>
<dbReference type="Proteomes" id="UP001500460">
    <property type="component" value="Unassembled WGS sequence"/>
</dbReference>
<evidence type="ECO:0000256" key="1">
    <source>
        <dbReference type="SAM" id="MobiDB-lite"/>
    </source>
</evidence>
<organism evidence="2 3">
    <name type="scientific">Streptomyces glaucus</name>
    <dbReference type="NCBI Taxonomy" id="284029"/>
    <lineage>
        <taxon>Bacteria</taxon>
        <taxon>Bacillati</taxon>
        <taxon>Actinomycetota</taxon>
        <taxon>Actinomycetes</taxon>
        <taxon>Kitasatosporales</taxon>
        <taxon>Streptomycetaceae</taxon>
        <taxon>Streptomyces</taxon>
    </lineage>
</organism>
<evidence type="ECO:0008006" key="4">
    <source>
        <dbReference type="Google" id="ProtNLM"/>
    </source>
</evidence>